<dbReference type="GO" id="GO:0016747">
    <property type="term" value="F:acyltransferase activity, transferring groups other than amino-acyl groups"/>
    <property type="evidence" value="ECO:0007669"/>
    <property type="project" value="InterPro"/>
</dbReference>
<comment type="caution">
    <text evidence="2">The sequence shown here is derived from an EMBL/GenBank/DDBJ whole genome shotgun (WGS) entry which is preliminary data.</text>
</comment>
<dbReference type="PROSITE" id="PS51186">
    <property type="entry name" value="GNAT"/>
    <property type="match status" value="1"/>
</dbReference>
<keyword evidence="3" id="KW-1185">Reference proteome</keyword>
<dbReference type="Gene3D" id="3.40.630.30">
    <property type="match status" value="1"/>
</dbReference>
<proteinExistence type="predicted"/>
<dbReference type="EMBL" id="BMNR01000001">
    <property type="protein sequence ID" value="GGK13912.1"/>
    <property type="molecule type" value="Genomic_DNA"/>
</dbReference>
<reference evidence="2" key="1">
    <citation type="journal article" date="2014" name="Int. J. Syst. Evol. Microbiol.">
        <title>Complete genome sequence of Corynebacterium casei LMG S-19264T (=DSM 44701T), isolated from a smear-ripened cheese.</title>
        <authorList>
            <consortium name="US DOE Joint Genome Institute (JGI-PGF)"/>
            <person name="Walter F."/>
            <person name="Albersmeier A."/>
            <person name="Kalinowski J."/>
            <person name="Ruckert C."/>
        </authorList>
    </citation>
    <scope>NUCLEOTIDE SEQUENCE</scope>
    <source>
        <strain evidence="2">JCM 12862</strain>
    </source>
</reference>
<evidence type="ECO:0000313" key="3">
    <source>
        <dbReference type="Proteomes" id="UP000612329"/>
    </source>
</evidence>
<evidence type="ECO:0000259" key="1">
    <source>
        <dbReference type="PROSITE" id="PS51186"/>
    </source>
</evidence>
<dbReference type="RefSeq" id="WP_188649717.1">
    <property type="nucleotide sequence ID" value="NZ_BMNR01000001.1"/>
</dbReference>
<dbReference type="Proteomes" id="UP000612329">
    <property type="component" value="Unassembled WGS sequence"/>
</dbReference>
<protein>
    <submittedName>
        <fullName evidence="2">Alanine acetyltransferase</fullName>
    </submittedName>
</protein>
<gene>
    <name evidence="2" type="ORF">GCM10007962_05260</name>
</gene>
<dbReference type="PANTHER" id="PTHR43792">
    <property type="entry name" value="GNAT FAMILY, PUTATIVE (AFU_ORTHOLOGUE AFUA_3G00765)-RELATED-RELATED"/>
    <property type="match status" value="1"/>
</dbReference>
<dbReference type="Pfam" id="PF13302">
    <property type="entry name" value="Acetyltransf_3"/>
    <property type="match status" value="1"/>
</dbReference>
<organism evidence="2 3">
    <name type="scientific">Yeosuana aromativorans</name>
    <dbReference type="NCBI Taxonomy" id="288019"/>
    <lineage>
        <taxon>Bacteria</taxon>
        <taxon>Pseudomonadati</taxon>
        <taxon>Bacteroidota</taxon>
        <taxon>Flavobacteriia</taxon>
        <taxon>Flavobacteriales</taxon>
        <taxon>Flavobacteriaceae</taxon>
        <taxon>Yeosuana</taxon>
    </lineage>
</organism>
<dbReference type="InterPro" id="IPR051531">
    <property type="entry name" value="N-acetyltransferase"/>
</dbReference>
<reference evidence="2" key="2">
    <citation type="submission" date="2020-09" db="EMBL/GenBank/DDBJ databases">
        <authorList>
            <person name="Sun Q."/>
            <person name="Ohkuma M."/>
        </authorList>
    </citation>
    <scope>NUCLEOTIDE SEQUENCE</scope>
    <source>
        <strain evidence="2">JCM 12862</strain>
    </source>
</reference>
<dbReference type="InterPro" id="IPR016181">
    <property type="entry name" value="Acyl_CoA_acyltransferase"/>
</dbReference>
<dbReference type="AlphaFoldDB" id="A0A8J3BDJ6"/>
<dbReference type="InterPro" id="IPR000182">
    <property type="entry name" value="GNAT_dom"/>
</dbReference>
<evidence type="ECO:0000313" key="2">
    <source>
        <dbReference type="EMBL" id="GGK13912.1"/>
    </source>
</evidence>
<dbReference type="SUPFAM" id="SSF55729">
    <property type="entry name" value="Acyl-CoA N-acyltransferases (Nat)"/>
    <property type="match status" value="1"/>
</dbReference>
<feature type="domain" description="N-acetyltransferase" evidence="1">
    <location>
        <begin position="9"/>
        <end position="170"/>
    </location>
</feature>
<accession>A0A8J3BDJ6</accession>
<name>A0A8J3BDJ6_9FLAO</name>
<dbReference type="PANTHER" id="PTHR43792:SF1">
    <property type="entry name" value="N-ACETYLTRANSFERASE DOMAIN-CONTAINING PROTEIN"/>
    <property type="match status" value="1"/>
</dbReference>
<sequence>MIIAETKRLLVSELSLKDAPFFLELVNSPNWLKYIGDRHLKTVKDAEDYLTNGTLKSYKNLGFGFYKLELKENNKAIGTCGLVKREQLEDIDMGFAFLETFESQGYGFEASEAILKLAKEKFHIKRLVAITLPINTKSIKLLEKLGFRYEKRVKPFEDDEELLLFAKQLDTA</sequence>